<protein>
    <submittedName>
        <fullName evidence="3">Aldehyde dehydrogenase family protein</fullName>
    </submittedName>
</protein>
<dbReference type="SUPFAM" id="SSF53720">
    <property type="entry name" value="ALDH-like"/>
    <property type="match status" value="1"/>
</dbReference>
<dbReference type="InterPro" id="IPR016161">
    <property type="entry name" value="Ald_DH/histidinol_DH"/>
</dbReference>
<evidence type="ECO:0000256" key="1">
    <source>
        <dbReference type="ARBA" id="ARBA00023002"/>
    </source>
</evidence>
<dbReference type="Gene3D" id="3.40.309.10">
    <property type="entry name" value="Aldehyde Dehydrogenase, Chain A, domain 2"/>
    <property type="match status" value="1"/>
</dbReference>
<accession>A0ABV0KDR9</accession>
<sequence>MTATTFEQADAIAARLTERKDRWLHVSIPDRILCLQRCLEDVKAVAPAWAAAACRAKGIDPAAMLAGEEWFVGPIATMAYLRSLMTALKANGQPPPVQQHLRNGQWVAQVFPDNVIDRLLWLGFRGEVWLQPGQLPTQGLVYRQKLTAGTLALVLGAGNVSSIAPLDALYKLFAEDAVVLLKMNPVNEYMGVILETAFQSLRQDGFLEIVYGGAELGCHLCQHPLVQTIHITGSHHTHDAIVWGATPVEQSQRKAAQQPLLTKPITSELGCVTPVIVIPGVWSEADLAFQARHIAGMVTHNASFNCAAAKVVITASNWAQRDAFWSQLRQELAQTPTRVAYYPGAQERYQAFLAQYPQAIVLKPSDEPMDNAVIPWTVIPGIPANAGEYALTQEAFCGVLADVSLDAANTGVFLTQAVDFVNKQVWGNLSCTLLVDSQTQAKWNTEVETAIDRLRYGAIGVNVWSGVIFSLGALPWGAFPENSLETIASGRGVVHNAYLFEQPQKAVLRAPFRLRPLPLWFPRHPNLLRLAQHFTNLQATLSWRHFLRVVLAAVRARG</sequence>
<organism evidence="3 4">
    <name type="scientific">Stenomitos frigidus AS-A4</name>
    <dbReference type="NCBI Taxonomy" id="2933935"/>
    <lineage>
        <taxon>Bacteria</taxon>
        <taxon>Bacillati</taxon>
        <taxon>Cyanobacteriota</taxon>
        <taxon>Cyanophyceae</taxon>
        <taxon>Leptolyngbyales</taxon>
        <taxon>Leptolyngbyaceae</taxon>
        <taxon>Stenomitos</taxon>
    </lineage>
</organism>
<reference evidence="3 4" key="1">
    <citation type="submission" date="2022-04" db="EMBL/GenBank/DDBJ databases">
        <title>Positive selection, recombination, and allopatry shape intraspecific diversity of widespread and dominant cyanobacteria.</title>
        <authorList>
            <person name="Wei J."/>
            <person name="Shu W."/>
            <person name="Hu C."/>
        </authorList>
    </citation>
    <scope>NUCLEOTIDE SEQUENCE [LARGE SCALE GENOMIC DNA]</scope>
    <source>
        <strain evidence="3 4">AS-A4</strain>
    </source>
</reference>
<gene>
    <name evidence="3" type="ORF">NDI38_02915</name>
</gene>
<dbReference type="Pfam" id="PF00171">
    <property type="entry name" value="Aldedh"/>
    <property type="match status" value="1"/>
</dbReference>
<dbReference type="InterPro" id="IPR016162">
    <property type="entry name" value="Ald_DH_N"/>
</dbReference>
<evidence type="ECO:0000313" key="3">
    <source>
        <dbReference type="EMBL" id="MEP1057372.1"/>
    </source>
</evidence>
<dbReference type="Proteomes" id="UP001476950">
    <property type="component" value="Unassembled WGS sequence"/>
</dbReference>
<dbReference type="Gene3D" id="3.40.605.10">
    <property type="entry name" value="Aldehyde Dehydrogenase, Chain A, domain 1"/>
    <property type="match status" value="1"/>
</dbReference>
<evidence type="ECO:0000259" key="2">
    <source>
        <dbReference type="Pfam" id="PF00171"/>
    </source>
</evidence>
<evidence type="ECO:0000313" key="4">
    <source>
        <dbReference type="Proteomes" id="UP001476950"/>
    </source>
</evidence>
<keyword evidence="1" id="KW-0560">Oxidoreductase</keyword>
<comment type="caution">
    <text evidence="3">The sequence shown here is derived from an EMBL/GenBank/DDBJ whole genome shotgun (WGS) entry which is preliminary data.</text>
</comment>
<dbReference type="EMBL" id="JAMPLM010000002">
    <property type="protein sequence ID" value="MEP1057372.1"/>
    <property type="molecule type" value="Genomic_DNA"/>
</dbReference>
<proteinExistence type="predicted"/>
<name>A0ABV0KDR9_9CYAN</name>
<feature type="domain" description="Aldehyde dehydrogenase" evidence="2">
    <location>
        <begin position="176"/>
        <end position="334"/>
    </location>
</feature>
<dbReference type="InterPro" id="IPR015590">
    <property type="entry name" value="Aldehyde_DH_dom"/>
</dbReference>
<dbReference type="InterPro" id="IPR016163">
    <property type="entry name" value="Ald_DH_C"/>
</dbReference>
<keyword evidence="4" id="KW-1185">Reference proteome</keyword>